<dbReference type="InterPro" id="IPR017996">
    <property type="entry name" value="MRJP/yellow-related"/>
</dbReference>
<evidence type="ECO:0000256" key="3">
    <source>
        <dbReference type="ARBA" id="ARBA00022525"/>
    </source>
</evidence>
<dbReference type="Gene3D" id="2.120.10.30">
    <property type="entry name" value="TolB, C-terminal domain"/>
    <property type="match status" value="1"/>
</dbReference>
<dbReference type="OrthoDB" id="6583604at2759"/>
<accession>A0A2H8TY95</accession>
<evidence type="ECO:0000256" key="4">
    <source>
        <dbReference type="SAM" id="Phobius"/>
    </source>
</evidence>
<evidence type="ECO:0000256" key="1">
    <source>
        <dbReference type="ARBA" id="ARBA00004613"/>
    </source>
</evidence>
<keyword evidence="3" id="KW-0964">Secreted</keyword>
<sequence>MFKVHPCDQLNRVYLCLLPDRPAMSGGFRAAAALLVVAVFGAVFGAVAGSDAPAFVAAYSLSGQNVEWPCTSTKSVYADTGRYVAKNVIATRVQVWGDRAFVLTPRFRSGVPFTVSAVRLECEHRCWPVLSAYPCWALHDEGDPNAIQNAVDIYLDPTGLLWVLDSGLVNTVEQPVRRTKPRIFAIDVKTDKVVKQFDLSGLVCSASRLNYITADYGVDGKAFVYVSDAATRSVIVWEVAADRSYRVVLPKAITHDCTGRRDVLYIALARDLDAGGGSLYLTYLTSNRMYKIDTCNLRQGCSEGTVVDLGPKPEKMVILGTDGRSTVYFRYRGQGDVYAWDTDRPGDGTSFGSDRFSLVRKADDCGRLATQVAPDNQGGVLWILESNFPDYISGAVGCLGANVRLQPLIAQCGK</sequence>
<protein>
    <submittedName>
        <fullName evidence="5">Protein yellow</fullName>
    </submittedName>
</protein>
<comment type="subcellular location">
    <subcellularLocation>
        <location evidence="1">Secreted</location>
    </subcellularLocation>
</comment>
<name>A0A2H8TY95_9HEMI</name>
<reference evidence="5" key="1">
    <citation type="submission" date="2017-10" db="EMBL/GenBank/DDBJ databases">
        <title>Transcriptome Assembly of Sugarcane Aphid Adults.</title>
        <authorList>
            <person name="Scully E.D."/>
            <person name="Palmer N.A."/>
            <person name="Geib S.M."/>
            <person name="Sarath G."/>
            <person name="Sattler S.E."/>
        </authorList>
    </citation>
    <scope>NUCLEOTIDE SEQUENCE</scope>
    <source>
        <tissue evidence="5">Whole body</tissue>
    </source>
</reference>
<dbReference type="Pfam" id="PF03022">
    <property type="entry name" value="MRJP"/>
    <property type="match status" value="1"/>
</dbReference>
<dbReference type="PANTHER" id="PTHR10009:SF6">
    <property type="entry name" value="FI16876P1"/>
    <property type="match status" value="1"/>
</dbReference>
<keyword evidence="4" id="KW-0812">Transmembrane</keyword>
<dbReference type="AlphaFoldDB" id="A0A2H8TY95"/>
<comment type="similarity">
    <text evidence="2">Belongs to the major royal jelly protein family.</text>
</comment>
<dbReference type="SUPFAM" id="SSF101898">
    <property type="entry name" value="NHL repeat"/>
    <property type="match status" value="1"/>
</dbReference>
<evidence type="ECO:0000313" key="5">
    <source>
        <dbReference type="EMBL" id="MBW18771.1"/>
    </source>
</evidence>
<feature type="transmembrane region" description="Helical" evidence="4">
    <location>
        <begin position="30"/>
        <end position="49"/>
    </location>
</feature>
<proteinExistence type="inferred from homology"/>
<dbReference type="PANTHER" id="PTHR10009">
    <property type="entry name" value="PROTEIN YELLOW-RELATED"/>
    <property type="match status" value="1"/>
</dbReference>
<keyword evidence="4" id="KW-0472">Membrane</keyword>
<evidence type="ECO:0000256" key="2">
    <source>
        <dbReference type="ARBA" id="ARBA00009127"/>
    </source>
</evidence>
<keyword evidence="4" id="KW-1133">Transmembrane helix</keyword>
<dbReference type="GO" id="GO:0005576">
    <property type="term" value="C:extracellular region"/>
    <property type="evidence" value="ECO:0007669"/>
    <property type="project" value="UniProtKB-SubCell"/>
</dbReference>
<dbReference type="InterPro" id="IPR011042">
    <property type="entry name" value="6-blade_b-propeller_TolB-like"/>
</dbReference>
<organism evidence="5">
    <name type="scientific">Melanaphis sacchari</name>
    <dbReference type="NCBI Taxonomy" id="742174"/>
    <lineage>
        <taxon>Eukaryota</taxon>
        <taxon>Metazoa</taxon>
        <taxon>Ecdysozoa</taxon>
        <taxon>Arthropoda</taxon>
        <taxon>Hexapoda</taxon>
        <taxon>Insecta</taxon>
        <taxon>Pterygota</taxon>
        <taxon>Neoptera</taxon>
        <taxon>Paraneoptera</taxon>
        <taxon>Hemiptera</taxon>
        <taxon>Sternorrhyncha</taxon>
        <taxon>Aphidomorpha</taxon>
        <taxon>Aphidoidea</taxon>
        <taxon>Aphididae</taxon>
        <taxon>Aphidini</taxon>
        <taxon>Melanaphis</taxon>
    </lineage>
</organism>
<dbReference type="EMBL" id="GFXV01006966">
    <property type="protein sequence ID" value="MBW18771.1"/>
    <property type="molecule type" value="Transcribed_RNA"/>
</dbReference>
<gene>
    <name evidence="5" type="primary">y_1</name>
</gene>